<dbReference type="PANTHER" id="PTHR37291:SF1">
    <property type="entry name" value="TYPE IV METHYL-DIRECTED RESTRICTION ENZYME ECOKMCRB SUBUNIT"/>
    <property type="match status" value="1"/>
</dbReference>
<organism evidence="1 2">
    <name type="scientific">Streptococcus mitis bv. 2 str. SK95</name>
    <dbReference type="NCBI Taxonomy" id="1000588"/>
    <lineage>
        <taxon>Bacteria</taxon>
        <taxon>Bacillati</taxon>
        <taxon>Bacillota</taxon>
        <taxon>Bacilli</taxon>
        <taxon>Lactobacillales</taxon>
        <taxon>Streptococcaceae</taxon>
        <taxon>Streptococcus</taxon>
    </lineage>
</organism>
<reference evidence="1 2" key="1">
    <citation type="submission" date="2011-05" db="EMBL/GenBank/DDBJ databases">
        <authorList>
            <person name="Durkin A.S."/>
            <person name="Radune D."/>
            <person name="Hostetler J."/>
            <person name="Torralba M."/>
            <person name="Gillis M."/>
            <person name="Methe B."/>
            <person name="Sutton G."/>
            <person name="Nelson K.E."/>
        </authorList>
    </citation>
    <scope>NUCLEOTIDE SEQUENCE [LARGE SCALE GENOMIC DNA]</scope>
    <source>
        <strain evidence="1 2">SK95</strain>
    </source>
</reference>
<accession>F9LXF3</accession>
<dbReference type="EMBL" id="AFUB01000040">
    <property type="protein sequence ID" value="EGU65675.1"/>
    <property type="molecule type" value="Genomic_DNA"/>
</dbReference>
<dbReference type="PANTHER" id="PTHR37291">
    <property type="entry name" value="5-METHYLCYTOSINE-SPECIFIC RESTRICTION ENZYME B"/>
    <property type="match status" value="1"/>
</dbReference>
<protein>
    <recommendedName>
        <fullName evidence="3">ATPase dynein-related AAA domain-containing protein</fullName>
    </recommendedName>
</protein>
<dbReference type="eggNOG" id="COG1401">
    <property type="taxonomic scope" value="Bacteria"/>
</dbReference>
<proteinExistence type="predicted"/>
<dbReference type="Proteomes" id="UP000003858">
    <property type="component" value="Unassembled WGS sequence"/>
</dbReference>
<sequence>MKQEIFKELYDKFDGQFQIGNYQKNLTYWKKYVDELGDIEEFPIDKWIKQDENDKTYLPSYLEHQEKLFGHARPGLSSNGYMIYKHSKGQFYDGYQKKDKFFDDISKIENDYNSNISKLIMKLIHAVSLEEIYEIEKSDEYQKFSGKQLLRKISVLMSMLETTNYKYELTWIYRDESLYSIAEILDVDTNECETKLQLNNHIYSRAKIWAEIGESSDLLAHIKLTEFLWFLTDTSYNVKELSDINVNNIIFHGAPGTGKTYSVSNGIEKLQSINSTLYKDALFTQFHPSYTYQDFIEGIKPVGIVGGSLDLKVINGTFKDFCIRVKKKMKSIIRSIMRSIKQMLKKA</sequence>
<evidence type="ECO:0008006" key="3">
    <source>
        <dbReference type="Google" id="ProtNLM"/>
    </source>
</evidence>
<dbReference type="InterPro" id="IPR052934">
    <property type="entry name" value="Methyl-DNA_Rec/Restrict_Enz"/>
</dbReference>
<gene>
    <name evidence="1" type="ORF">HMPREF9965_1319</name>
</gene>
<comment type="caution">
    <text evidence="1">The sequence shown here is derived from an EMBL/GenBank/DDBJ whole genome shotgun (WGS) entry which is preliminary data.</text>
</comment>
<name>F9LXF3_STROR</name>
<dbReference type="OrthoDB" id="9781481at2"/>
<dbReference type="AlphaFoldDB" id="F9LXF3"/>
<evidence type="ECO:0000313" key="1">
    <source>
        <dbReference type="EMBL" id="EGU65675.1"/>
    </source>
</evidence>
<evidence type="ECO:0000313" key="2">
    <source>
        <dbReference type="Proteomes" id="UP000003858"/>
    </source>
</evidence>
<dbReference type="PATRIC" id="fig|1000588.3.peg.1070"/>
<dbReference type="RefSeq" id="WP_004243668.1">
    <property type="nucleotide sequence ID" value="NZ_AFUB01000040.1"/>
</dbReference>